<organism evidence="13 14">
    <name type="scientific">Eoetvoesiella caeni</name>
    <dbReference type="NCBI Taxonomy" id="645616"/>
    <lineage>
        <taxon>Bacteria</taxon>
        <taxon>Pseudomonadati</taxon>
        <taxon>Pseudomonadota</taxon>
        <taxon>Betaproteobacteria</taxon>
        <taxon>Burkholderiales</taxon>
        <taxon>Alcaligenaceae</taxon>
        <taxon>Eoetvoesiella</taxon>
    </lineage>
</organism>
<dbReference type="GO" id="GO:1990281">
    <property type="term" value="C:efflux pump complex"/>
    <property type="evidence" value="ECO:0007669"/>
    <property type="project" value="TreeGrafter"/>
</dbReference>
<evidence type="ECO:0000256" key="5">
    <source>
        <dbReference type="ARBA" id="ARBA00022519"/>
    </source>
</evidence>
<dbReference type="GO" id="GO:0015562">
    <property type="term" value="F:efflux transmembrane transporter activity"/>
    <property type="evidence" value="ECO:0007669"/>
    <property type="project" value="TreeGrafter"/>
</dbReference>
<evidence type="ECO:0000256" key="7">
    <source>
        <dbReference type="SAM" id="MobiDB-lite"/>
    </source>
</evidence>
<dbReference type="InterPro" id="IPR058624">
    <property type="entry name" value="MdtA-like_HH"/>
</dbReference>
<dbReference type="EMBL" id="QNRQ01000021">
    <property type="protein sequence ID" value="RBP35060.1"/>
    <property type="molecule type" value="Genomic_DNA"/>
</dbReference>
<dbReference type="GO" id="GO:0030313">
    <property type="term" value="C:cell envelope"/>
    <property type="evidence" value="ECO:0007669"/>
    <property type="project" value="UniProtKB-SubCell"/>
</dbReference>
<dbReference type="AlphaFoldDB" id="A0A366GZR1"/>
<sequence length="417" mass="44677">MRSPESLSDQKDHDSLESGQSNGISVNDTEHDAVRRRRAIFLISASVALIVVGIATHWLLSAPTKSPPTTRPSVPVSISVATRQNVPISLTGLGAVQASLTVGIRPQVDGTLQEVLFTEGQDVKKGDVLAKIDPRLFKAALDQARGKKAQDAALLVSAEKDLTRYKTLALTDAIARQTVDHQQATVDQLKASIAADEAAIDTAQTQLDYTSIRAPSDGRIGIRSIDPGNVVHVSDAQPIVILMRIRPSAVLFTLPARFLDDVRSALAHGPVVVTAFDQNNRQELGAGKLLLIDDAIDPATDTMRLKAIFPNDDERLWPGEFVNARLSLKTLGNVLVIPSAAVQRGPQGLFAWIVTPKDTAEPRPIKVGPTTGDLTVVTSGLSDGEHVVTDGQFKLKRDARVQVRVTSPPSPTSEGAR</sequence>
<dbReference type="Pfam" id="PF25876">
    <property type="entry name" value="HH_MFP_RND"/>
    <property type="match status" value="1"/>
</dbReference>
<comment type="caution">
    <text evidence="13">The sequence shown here is derived from an EMBL/GenBank/DDBJ whole genome shotgun (WGS) entry which is preliminary data.</text>
</comment>
<dbReference type="InterPro" id="IPR058625">
    <property type="entry name" value="MdtA-like_BSH"/>
</dbReference>
<comment type="subcellular location">
    <subcellularLocation>
        <location evidence="1">Cell membrane</location>
    </subcellularLocation>
</comment>
<dbReference type="SUPFAM" id="SSF111369">
    <property type="entry name" value="HlyD-like secretion proteins"/>
    <property type="match status" value="1"/>
</dbReference>
<accession>A0A366GZR1</accession>
<dbReference type="InterPro" id="IPR058627">
    <property type="entry name" value="MdtA-like_C"/>
</dbReference>
<dbReference type="Gene3D" id="2.40.50.100">
    <property type="match status" value="1"/>
</dbReference>
<protein>
    <submittedName>
        <fullName evidence="13">Multidrug efflux system membrane fusion protein</fullName>
    </submittedName>
</protein>
<feature type="domain" description="Multidrug resistance protein MdtA-like barrel-sandwich hybrid" evidence="10">
    <location>
        <begin position="101"/>
        <end position="241"/>
    </location>
</feature>
<evidence type="ECO:0000259" key="9">
    <source>
        <dbReference type="Pfam" id="PF25876"/>
    </source>
</evidence>
<dbReference type="PANTHER" id="PTHR30469">
    <property type="entry name" value="MULTIDRUG RESISTANCE PROTEIN MDTA"/>
    <property type="match status" value="1"/>
</dbReference>
<keyword evidence="5" id="KW-0997">Cell inner membrane</keyword>
<gene>
    <name evidence="13" type="ORF">DFR37_12126</name>
</gene>
<dbReference type="Gene3D" id="2.40.30.170">
    <property type="match status" value="1"/>
</dbReference>
<evidence type="ECO:0000256" key="1">
    <source>
        <dbReference type="ARBA" id="ARBA00004236"/>
    </source>
</evidence>
<keyword evidence="14" id="KW-1185">Reference proteome</keyword>
<evidence type="ECO:0000259" key="12">
    <source>
        <dbReference type="Pfam" id="PF25967"/>
    </source>
</evidence>
<feature type="region of interest" description="Disordered" evidence="7">
    <location>
        <begin position="1"/>
        <end position="29"/>
    </location>
</feature>
<dbReference type="PANTHER" id="PTHR30469:SF36">
    <property type="entry name" value="BLL3903 PROTEIN"/>
    <property type="match status" value="1"/>
</dbReference>
<proteinExistence type="inferred from homology"/>
<dbReference type="Proteomes" id="UP000253628">
    <property type="component" value="Unassembled WGS sequence"/>
</dbReference>
<feature type="domain" description="Multidrug resistance protein MdtA-like beta-barrel" evidence="11">
    <location>
        <begin position="249"/>
        <end position="329"/>
    </location>
</feature>
<comment type="similarity">
    <text evidence="2">Belongs to the membrane fusion protein (MFP) (TC 8.A.1) family.</text>
</comment>
<evidence type="ECO:0000256" key="3">
    <source>
        <dbReference type="ARBA" id="ARBA00022448"/>
    </source>
</evidence>
<keyword evidence="6 8" id="KW-0472">Membrane</keyword>
<evidence type="ECO:0000313" key="13">
    <source>
        <dbReference type="EMBL" id="RBP35060.1"/>
    </source>
</evidence>
<evidence type="ECO:0000256" key="2">
    <source>
        <dbReference type="ARBA" id="ARBA00009477"/>
    </source>
</evidence>
<dbReference type="Gene3D" id="1.10.287.470">
    <property type="entry name" value="Helix hairpin bin"/>
    <property type="match status" value="1"/>
</dbReference>
<dbReference type="InterPro" id="IPR058626">
    <property type="entry name" value="MdtA-like_b-barrel"/>
</dbReference>
<dbReference type="InterPro" id="IPR006143">
    <property type="entry name" value="RND_pump_MFP"/>
</dbReference>
<evidence type="ECO:0000313" key="14">
    <source>
        <dbReference type="Proteomes" id="UP000253628"/>
    </source>
</evidence>
<dbReference type="Gene3D" id="2.40.420.20">
    <property type="match status" value="1"/>
</dbReference>
<dbReference type="Pfam" id="PF25917">
    <property type="entry name" value="BSH_RND"/>
    <property type="match status" value="1"/>
</dbReference>
<feature type="compositionally biased region" description="Polar residues" evidence="7">
    <location>
        <begin position="17"/>
        <end position="27"/>
    </location>
</feature>
<evidence type="ECO:0000256" key="4">
    <source>
        <dbReference type="ARBA" id="ARBA00022475"/>
    </source>
</evidence>
<feature type="domain" description="Multidrug resistance protein MdtA-like alpha-helical hairpin" evidence="9">
    <location>
        <begin position="141"/>
        <end position="210"/>
    </location>
</feature>
<evidence type="ECO:0000256" key="6">
    <source>
        <dbReference type="ARBA" id="ARBA00023136"/>
    </source>
</evidence>
<evidence type="ECO:0000259" key="10">
    <source>
        <dbReference type="Pfam" id="PF25917"/>
    </source>
</evidence>
<feature type="domain" description="Multidrug resistance protein MdtA-like C-terminal permuted SH3" evidence="12">
    <location>
        <begin position="333"/>
        <end position="391"/>
    </location>
</feature>
<keyword evidence="8" id="KW-0812">Transmembrane</keyword>
<dbReference type="FunFam" id="2.40.420.20:FF:000001">
    <property type="entry name" value="Efflux RND transporter periplasmic adaptor subunit"/>
    <property type="match status" value="1"/>
</dbReference>
<dbReference type="NCBIfam" id="TIGR01730">
    <property type="entry name" value="RND_mfp"/>
    <property type="match status" value="1"/>
</dbReference>
<dbReference type="Pfam" id="PF25967">
    <property type="entry name" value="RND-MFP_C"/>
    <property type="match status" value="1"/>
</dbReference>
<dbReference type="Pfam" id="PF25944">
    <property type="entry name" value="Beta-barrel_RND"/>
    <property type="match status" value="1"/>
</dbReference>
<keyword evidence="8" id="KW-1133">Transmembrane helix</keyword>
<evidence type="ECO:0000256" key="8">
    <source>
        <dbReference type="SAM" id="Phobius"/>
    </source>
</evidence>
<keyword evidence="4" id="KW-1003">Cell membrane</keyword>
<name>A0A366GZR1_9BURK</name>
<keyword evidence="3" id="KW-0813">Transport</keyword>
<evidence type="ECO:0000259" key="11">
    <source>
        <dbReference type="Pfam" id="PF25944"/>
    </source>
</evidence>
<reference evidence="13 14" key="1">
    <citation type="submission" date="2018-06" db="EMBL/GenBank/DDBJ databases">
        <title>Genomic Encyclopedia of Type Strains, Phase IV (KMG-IV): sequencing the most valuable type-strain genomes for metagenomic binning, comparative biology and taxonomic classification.</title>
        <authorList>
            <person name="Goeker M."/>
        </authorList>
    </citation>
    <scope>NUCLEOTIDE SEQUENCE [LARGE SCALE GENOMIC DNA]</scope>
    <source>
        <strain evidence="13 14">DSM 25520</strain>
    </source>
</reference>
<feature type="transmembrane region" description="Helical" evidence="8">
    <location>
        <begin position="39"/>
        <end position="60"/>
    </location>
</feature>